<keyword evidence="3" id="KW-1185">Reference proteome</keyword>
<gene>
    <name evidence="2" type="ORF">Anas_11426</name>
</gene>
<dbReference type="AlphaFoldDB" id="A0A5N5T221"/>
<dbReference type="Pfam" id="PF13888">
    <property type="entry name" value="MRF_C2"/>
    <property type="match status" value="1"/>
</dbReference>
<proteinExistence type="predicted"/>
<dbReference type="Proteomes" id="UP000326759">
    <property type="component" value="Unassembled WGS sequence"/>
</dbReference>
<organism evidence="2 3">
    <name type="scientific">Armadillidium nasatum</name>
    <dbReference type="NCBI Taxonomy" id="96803"/>
    <lineage>
        <taxon>Eukaryota</taxon>
        <taxon>Metazoa</taxon>
        <taxon>Ecdysozoa</taxon>
        <taxon>Arthropoda</taxon>
        <taxon>Crustacea</taxon>
        <taxon>Multicrustacea</taxon>
        <taxon>Malacostraca</taxon>
        <taxon>Eumalacostraca</taxon>
        <taxon>Peracarida</taxon>
        <taxon>Isopoda</taxon>
        <taxon>Oniscidea</taxon>
        <taxon>Crinocheta</taxon>
        <taxon>Armadillidiidae</taxon>
        <taxon>Armadillidium</taxon>
    </lineage>
</organism>
<dbReference type="EMBL" id="SEYY01014911">
    <property type="protein sequence ID" value="KAB7500187.1"/>
    <property type="molecule type" value="Genomic_DNA"/>
</dbReference>
<evidence type="ECO:0000313" key="2">
    <source>
        <dbReference type="EMBL" id="KAB7500187.1"/>
    </source>
</evidence>
<evidence type="ECO:0000313" key="3">
    <source>
        <dbReference type="Proteomes" id="UP000326759"/>
    </source>
</evidence>
<feature type="domain" description="Myelin gene regulatory factor C-terminal" evidence="1">
    <location>
        <begin position="4"/>
        <end position="162"/>
    </location>
</feature>
<name>A0A5N5T221_9CRUS</name>
<accession>A0A5N5T221</accession>
<reference evidence="2 3" key="1">
    <citation type="journal article" date="2019" name="PLoS Biol.">
        <title>Sex chromosomes control vertical transmission of feminizing Wolbachia symbionts in an isopod.</title>
        <authorList>
            <person name="Becking T."/>
            <person name="Chebbi M.A."/>
            <person name="Giraud I."/>
            <person name="Moumen B."/>
            <person name="Laverre T."/>
            <person name="Caubet Y."/>
            <person name="Peccoud J."/>
            <person name="Gilbert C."/>
            <person name="Cordaux R."/>
        </authorList>
    </citation>
    <scope>NUCLEOTIDE SEQUENCE [LARGE SCALE GENOMIC DNA]</scope>
    <source>
        <strain evidence="2">ANa2</strain>
        <tissue evidence="2">Whole body excluding digestive tract and cuticle</tissue>
    </source>
</reference>
<dbReference type="OrthoDB" id="10343027at2759"/>
<comment type="caution">
    <text evidence="2">The sequence shown here is derived from an EMBL/GenBank/DDBJ whole genome shotgun (WGS) entry which is preliminary data.</text>
</comment>
<evidence type="ECO:0000259" key="1">
    <source>
        <dbReference type="Pfam" id="PF13888"/>
    </source>
</evidence>
<sequence length="164" mass="18720">MPIIHIPELNAVINHVYCDNVSRENFLECFNGTANNFTFSVPLSPFMPQENLTLLFSFHNSDAASQFTVCSNCSECLLMPNVEENCSVSEAASSISEDKTSHGNATDNTYEVILFRIGRKQKIGYKFRLSKEATDFENVCDLQQNVLGEKFYEFNFYFYRACNK</sequence>
<protein>
    <recommendedName>
        <fullName evidence="1">Myelin gene regulatory factor C-terminal domain-containing protein</fullName>
    </recommendedName>
</protein>
<dbReference type="InterPro" id="IPR025719">
    <property type="entry name" value="MYRF_C2"/>
</dbReference>